<feature type="compositionally biased region" description="Low complexity" evidence="11">
    <location>
        <begin position="425"/>
        <end position="434"/>
    </location>
</feature>
<sequence length="571" mass="59952">MASRIFCPVRPPSAAATTTTSSRATEDLSLGFNAGPAGCLVSASAAAGVPSWPPGSSVRYGLPSAAATEMGMVGLRDVYLVAPAYHHHHQHVGLVSGSDQINSNAAAASLGVGVIPLLTTAPAQQHQNVGDTDINFLGNSRRWQSNDSSSNNQTEYLHFKSTTVASTSNNSGSGSAGTATCQDCGNQAKKECKQRRCRTCCKSRGFDCSTHVKSTWVSAARRRERQVMPTTSTSSGTKKPRIVGSQQQQQATSHTSTSNTPPQSFDTSSSQKDGGSREAWPGQVRAAAVFKCVRVTAVEDGDDEYAYQAVVKIGGHIFKGFLYDQGLEPKEGFPNMSDLHLGGEPVTTTSAPHQTNVASSSNNSGSGSAGTATCQDCGNQAKKECKQRRCRTCCKSRGFDCSTHVKSTWVSAARRREKQVMPTAGSSPSTSSGTKKPRIAGSQQQATSHTSTSNTPPQSFDTSSSRQDGGLREAWPGQVRAAAVFKCVKVTAMEDGDGDDEYAYQAVVKIGGHIFKGFLYDQGLEPKEGFPNMSDLHLGGGASNHNGVSASPPILDPPNVYGGGAGGGFYG</sequence>
<evidence type="ECO:0000256" key="8">
    <source>
        <dbReference type="ARBA" id="ARBA00023159"/>
    </source>
</evidence>
<evidence type="ECO:0000256" key="5">
    <source>
        <dbReference type="ARBA" id="ARBA00022833"/>
    </source>
</evidence>
<keyword evidence="10" id="KW-0927">Auxin signaling pathway</keyword>
<feature type="region of interest" description="Disordered" evidence="11">
    <location>
        <begin position="344"/>
        <end position="373"/>
    </location>
</feature>
<evidence type="ECO:0000256" key="9">
    <source>
        <dbReference type="ARBA" id="ARBA00023242"/>
    </source>
</evidence>
<dbReference type="PANTHER" id="PTHR31604">
    <property type="entry name" value="PROTEIN LATERAL ROOT PRIMORDIUM 1"/>
    <property type="match status" value="1"/>
</dbReference>
<comment type="similarity">
    <text evidence="2">Belongs to the SHI protein family.</text>
</comment>
<keyword evidence="7" id="KW-0238">DNA-binding</keyword>
<accession>A0A8X7TLU1</accession>
<comment type="subcellular location">
    <subcellularLocation>
        <location evidence="1">Nucleus</location>
    </subcellularLocation>
</comment>
<dbReference type="EMBL" id="JAAMPC010000054">
    <property type="protein sequence ID" value="KAG2244806.1"/>
    <property type="molecule type" value="Genomic_DNA"/>
</dbReference>
<feature type="compositionally biased region" description="Polar residues" evidence="11">
    <location>
        <begin position="456"/>
        <end position="467"/>
    </location>
</feature>
<feature type="compositionally biased region" description="Polar residues" evidence="11">
    <location>
        <begin position="261"/>
        <end position="273"/>
    </location>
</feature>
<name>A0A8X7TLU1_BRACI</name>
<evidence type="ECO:0000256" key="6">
    <source>
        <dbReference type="ARBA" id="ARBA00023070"/>
    </source>
</evidence>
<evidence type="ECO:0000256" key="7">
    <source>
        <dbReference type="ARBA" id="ARBA00023125"/>
    </source>
</evidence>
<keyword evidence="5" id="KW-0862">Zinc</keyword>
<evidence type="ECO:0000256" key="4">
    <source>
        <dbReference type="ARBA" id="ARBA00022723"/>
    </source>
</evidence>
<dbReference type="GO" id="GO:0045893">
    <property type="term" value="P:positive regulation of DNA-templated transcription"/>
    <property type="evidence" value="ECO:0007669"/>
    <property type="project" value="TreeGrafter"/>
</dbReference>
<dbReference type="InterPro" id="IPR007818">
    <property type="entry name" value="SHI"/>
</dbReference>
<feature type="compositionally biased region" description="Low complexity" evidence="11">
    <location>
        <begin position="245"/>
        <end position="260"/>
    </location>
</feature>
<evidence type="ECO:0000256" key="10">
    <source>
        <dbReference type="ARBA" id="ARBA00023294"/>
    </source>
</evidence>
<keyword evidence="6" id="KW-0073">Auxin biosynthesis</keyword>
<proteinExistence type="inferred from homology"/>
<comment type="caution">
    <text evidence="12">The sequence shown here is derived from an EMBL/GenBank/DDBJ whole genome shotgun (WGS) entry which is preliminary data.</text>
</comment>
<dbReference type="GO" id="GO:0046872">
    <property type="term" value="F:metal ion binding"/>
    <property type="evidence" value="ECO:0007669"/>
    <property type="project" value="UniProtKB-KW"/>
</dbReference>
<keyword evidence="4" id="KW-0479">Metal-binding</keyword>
<evidence type="ECO:0000313" key="12">
    <source>
        <dbReference type="EMBL" id="KAG2244806.1"/>
    </source>
</evidence>
<dbReference type="AlphaFoldDB" id="A0A8X7TLU1"/>
<dbReference type="Pfam" id="PF05142">
    <property type="entry name" value="DUF702"/>
    <property type="match status" value="2"/>
</dbReference>
<dbReference type="InterPro" id="IPR006511">
    <property type="entry name" value="SHI_C"/>
</dbReference>
<dbReference type="GO" id="GO:0005634">
    <property type="term" value="C:nucleus"/>
    <property type="evidence" value="ECO:0007669"/>
    <property type="project" value="UniProtKB-SubCell"/>
</dbReference>
<feature type="region of interest" description="Disordered" evidence="11">
    <location>
        <begin position="412"/>
        <end position="473"/>
    </location>
</feature>
<evidence type="ECO:0000313" key="13">
    <source>
        <dbReference type="Proteomes" id="UP000886595"/>
    </source>
</evidence>
<evidence type="ECO:0000256" key="11">
    <source>
        <dbReference type="SAM" id="MobiDB-lite"/>
    </source>
</evidence>
<feature type="compositionally biased region" description="Low complexity" evidence="11">
    <location>
        <begin position="355"/>
        <end position="373"/>
    </location>
</feature>
<keyword evidence="13" id="KW-1185">Reference proteome</keyword>
<keyword evidence="8" id="KW-0010">Activator</keyword>
<evidence type="ECO:0008006" key="14">
    <source>
        <dbReference type="Google" id="ProtNLM"/>
    </source>
</evidence>
<dbReference type="NCBIfam" id="TIGR01624">
    <property type="entry name" value="LRP1_Cterm"/>
    <property type="match status" value="2"/>
</dbReference>
<dbReference type="GO" id="GO:0009734">
    <property type="term" value="P:auxin-activated signaling pathway"/>
    <property type="evidence" value="ECO:0007669"/>
    <property type="project" value="UniProtKB-KW"/>
</dbReference>
<dbReference type="PANTHER" id="PTHR31604:SF30">
    <property type="entry name" value="PROTEIN LATERAL ROOT PRIMORDIUM 1"/>
    <property type="match status" value="1"/>
</dbReference>
<keyword evidence="9" id="KW-0539">Nucleus</keyword>
<evidence type="ECO:0000256" key="3">
    <source>
        <dbReference type="ARBA" id="ARBA00022473"/>
    </source>
</evidence>
<evidence type="ECO:0000256" key="1">
    <source>
        <dbReference type="ARBA" id="ARBA00004123"/>
    </source>
</evidence>
<dbReference type="NCBIfam" id="TIGR01623">
    <property type="entry name" value="put_zinc_LRP1"/>
    <property type="match status" value="2"/>
</dbReference>
<evidence type="ECO:0000256" key="2">
    <source>
        <dbReference type="ARBA" id="ARBA00006911"/>
    </source>
</evidence>
<gene>
    <name evidence="12" type="ORF">Bca52824_093372</name>
</gene>
<feature type="region of interest" description="Disordered" evidence="11">
    <location>
        <begin position="219"/>
        <end position="280"/>
    </location>
</feature>
<dbReference type="Proteomes" id="UP000886595">
    <property type="component" value="Unassembled WGS sequence"/>
</dbReference>
<dbReference type="InterPro" id="IPR006510">
    <property type="entry name" value="Znf_LRP1"/>
</dbReference>
<dbReference type="GO" id="GO:0003677">
    <property type="term" value="F:DNA binding"/>
    <property type="evidence" value="ECO:0007669"/>
    <property type="project" value="UniProtKB-KW"/>
</dbReference>
<reference evidence="12 13" key="1">
    <citation type="submission" date="2020-02" db="EMBL/GenBank/DDBJ databases">
        <authorList>
            <person name="Ma Q."/>
            <person name="Huang Y."/>
            <person name="Song X."/>
            <person name="Pei D."/>
        </authorList>
    </citation>
    <scope>NUCLEOTIDE SEQUENCE [LARGE SCALE GENOMIC DNA]</scope>
    <source>
        <strain evidence="12">Sxm20200214</strain>
        <tissue evidence="12">Leaf</tissue>
    </source>
</reference>
<dbReference type="GO" id="GO:0009851">
    <property type="term" value="P:auxin biosynthetic process"/>
    <property type="evidence" value="ECO:0007669"/>
    <property type="project" value="UniProtKB-KW"/>
</dbReference>
<dbReference type="GO" id="GO:0003700">
    <property type="term" value="F:DNA-binding transcription factor activity"/>
    <property type="evidence" value="ECO:0007669"/>
    <property type="project" value="InterPro"/>
</dbReference>
<organism evidence="12 13">
    <name type="scientific">Brassica carinata</name>
    <name type="common">Ethiopian mustard</name>
    <name type="synonym">Abyssinian cabbage</name>
    <dbReference type="NCBI Taxonomy" id="52824"/>
    <lineage>
        <taxon>Eukaryota</taxon>
        <taxon>Viridiplantae</taxon>
        <taxon>Streptophyta</taxon>
        <taxon>Embryophyta</taxon>
        <taxon>Tracheophyta</taxon>
        <taxon>Spermatophyta</taxon>
        <taxon>Magnoliopsida</taxon>
        <taxon>eudicotyledons</taxon>
        <taxon>Gunneridae</taxon>
        <taxon>Pentapetalae</taxon>
        <taxon>rosids</taxon>
        <taxon>malvids</taxon>
        <taxon>Brassicales</taxon>
        <taxon>Brassicaceae</taxon>
        <taxon>Brassiceae</taxon>
        <taxon>Brassica</taxon>
    </lineage>
</organism>
<dbReference type="OrthoDB" id="1913243at2759"/>
<keyword evidence="3" id="KW-0217">Developmental protein</keyword>
<protein>
    <recommendedName>
        <fullName evidence="14">Protein LATERAL ROOT PRIMORDIUM 1</fullName>
    </recommendedName>
</protein>
<feature type="compositionally biased region" description="Low complexity" evidence="11">
    <location>
        <begin position="442"/>
        <end position="455"/>
    </location>
</feature>